<feature type="region of interest" description="Disordered" evidence="1">
    <location>
        <begin position="1"/>
        <end position="57"/>
    </location>
</feature>
<accession>A0A245ZKE9</accession>
<name>A0A245ZKE9_9SPHN</name>
<feature type="compositionally biased region" description="Low complexity" evidence="1">
    <location>
        <begin position="32"/>
        <end position="47"/>
    </location>
</feature>
<sequence length="57" mass="6248">MACRTTKPSIWVTLHDRGRAAMTDPDQQQPGEADQAAAMEEAQQEAAVQRETDGGYQ</sequence>
<dbReference type="AlphaFoldDB" id="A0A245ZKE9"/>
<feature type="compositionally biased region" description="Basic and acidic residues" evidence="1">
    <location>
        <begin position="48"/>
        <end position="57"/>
    </location>
</feature>
<dbReference type="EMBL" id="NBBI01000003">
    <property type="protein sequence ID" value="OWK30209.1"/>
    <property type="molecule type" value="Genomic_DNA"/>
</dbReference>
<protein>
    <submittedName>
        <fullName evidence="2">Uncharacterized protein</fullName>
    </submittedName>
</protein>
<organism evidence="2 3">
    <name type="scientific">Sphingomonas dokdonensis</name>
    <dbReference type="NCBI Taxonomy" id="344880"/>
    <lineage>
        <taxon>Bacteria</taxon>
        <taxon>Pseudomonadati</taxon>
        <taxon>Pseudomonadota</taxon>
        <taxon>Alphaproteobacteria</taxon>
        <taxon>Sphingomonadales</taxon>
        <taxon>Sphingomonadaceae</taxon>
        <taxon>Sphingomonas</taxon>
    </lineage>
</organism>
<evidence type="ECO:0000256" key="1">
    <source>
        <dbReference type="SAM" id="MobiDB-lite"/>
    </source>
</evidence>
<dbReference type="Proteomes" id="UP000197290">
    <property type="component" value="Unassembled WGS sequence"/>
</dbReference>
<keyword evidence="3" id="KW-1185">Reference proteome</keyword>
<proteinExistence type="predicted"/>
<gene>
    <name evidence="2" type="ORF">SPDO_18920</name>
</gene>
<comment type="caution">
    <text evidence="2">The sequence shown here is derived from an EMBL/GenBank/DDBJ whole genome shotgun (WGS) entry which is preliminary data.</text>
</comment>
<reference evidence="2 3" key="1">
    <citation type="submission" date="2017-03" db="EMBL/GenBank/DDBJ databases">
        <title>Genome sequence of Sphingomonas dokdonensis DSM 21029.</title>
        <authorList>
            <person name="Poehlein A."/>
            <person name="Wuebbeler J.H."/>
            <person name="Steinbuechel A."/>
            <person name="Daniel R."/>
        </authorList>
    </citation>
    <scope>NUCLEOTIDE SEQUENCE [LARGE SCALE GENOMIC DNA]</scope>
    <source>
        <strain evidence="2 3">DSM 21029</strain>
    </source>
</reference>
<evidence type="ECO:0000313" key="2">
    <source>
        <dbReference type="EMBL" id="OWK30209.1"/>
    </source>
</evidence>
<evidence type="ECO:0000313" key="3">
    <source>
        <dbReference type="Proteomes" id="UP000197290"/>
    </source>
</evidence>